<organism evidence="2 3">
    <name type="scientific">Patagioenas fasciata monilis</name>
    <dbReference type="NCBI Taxonomy" id="372326"/>
    <lineage>
        <taxon>Eukaryota</taxon>
        <taxon>Metazoa</taxon>
        <taxon>Chordata</taxon>
        <taxon>Craniata</taxon>
        <taxon>Vertebrata</taxon>
        <taxon>Euteleostomi</taxon>
        <taxon>Archelosauria</taxon>
        <taxon>Archosauria</taxon>
        <taxon>Dinosauria</taxon>
        <taxon>Saurischia</taxon>
        <taxon>Theropoda</taxon>
        <taxon>Coelurosauria</taxon>
        <taxon>Aves</taxon>
        <taxon>Neognathae</taxon>
        <taxon>Neoaves</taxon>
        <taxon>Columbimorphae</taxon>
        <taxon>Columbiformes</taxon>
        <taxon>Columbidae</taxon>
        <taxon>Patagioenas</taxon>
    </lineage>
</organism>
<comment type="caution">
    <text evidence="2">The sequence shown here is derived from an EMBL/GenBank/DDBJ whole genome shotgun (WGS) entry which is preliminary data.</text>
</comment>
<evidence type="ECO:0000256" key="1">
    <source>
        <dbReference type="SAM" id="MobiDB-lite"/>
    </source>
</evidence>
<evidence type="ECO:0000313" key="3">
    <source>
        <dbReference type="Proteomes" id="UP000190648"/>
    </source>
</evidence>
<sequence>MCYHKLPEPGPFRFSCLKTMRTDQSFSDVNGQGSVKRQTKRKTKQRYRIWTVKERTRHRSNKCKQQEASSRQHPKRRLLCMGGDQL</sequence>
<feature type="compositionally biased region" description="Basic residues" evidence="1">
    <location>
        <begin position="37"/>
        <end position="47"/>
    </location>
</feature>
<reference evidence="2 3" key="1">
    <citation type="submission" date="2016-02" db="EMBL/GenBank/DDBJ databases">
        <title>Band-tailed pigeon sequencing and assembly.</title>
        <authorList>
            <person name="Soares A.E."/>
            <person name="Novak B.J."/>
            <person name="Rice E.S."/>
            <person name="O'Connell B."/>
            <person name="Chang D."/>
            <person name="Weber S."/>
            <person name="Shapiro B."/>
        </authorList>
    </citation>
    <scope>NUCLEOTIDE SEQUENCE [LARGE SCALE GENOMIC DNA]</scope>
    <source>
        <strain evidence="2">BTP2013</strain>
        <tissue evidence="2">Blood</tissue>
    </source>
</reference>
<gene>
    <name evidence="2" type="ORF">AV530_006140</name>
</gene>
<feature type="region of interest" description="Disordered" evidence="1">
    <location>
        <begin position="25"/>
        <end position="86"/>
    </location>
</feature>
<protein>
    <submittedName>
        <fullName evidence="2">Uncharacterized protein</fullName>
    </submittedName>
</protein>
<dbReference type="Proteomes" id="UP000190648">
    <property type="component" value="Unassembled WGS sequence"/>
</dbReference>
<dbReference type="EMBL" id="LSYS01008581">
    <property type="protein sequence ID" value="OPJ68514.1"/>
    <property type="molecule type" value="Genomic_DNA"/>
</dbReference>
<feature type="compositionally biased region" description="Polar residues" evidence="1">
    <location>
        <begin position="25"/>
        <end position="35"/>
    </location>
</feature>
<keyword evidence="3" id="KW-1185">Reference proteome</keyword>
<evidence type="ECO:0000313" key="2">
    <source>
        <dbReference type="EMBL" id="OPJ68514.1"/>
    </source>
</evidence>
<name>A0A1V4J8Y5_PATFA</name>
<dbReference type="AlphaFoldDB" id="A0A1V4J8Y5"/>
<proteinExistence type="predicted"/>
<accession>A0A1V4J8Y5</accession>